<dbReference type="Gene3D" id="3.40.50.720">
    <property type="entry name" value="NAD(P)-binding Rossmann-like Domain"/>
    <property type="match status" value="1"/>
</dbReference>
<sequence>MCYFFHTAGIIHPDKVKDFFTINVEGTKNLLNEAERADIKRAVVVSSNSPIGCNPTHEHVFTESSPFNPYMNYGLSKKLMEEEVLKVQAKGKLETVRIRAPWFYGPFQPPRQTLFFQMIKEGKGPVVGHGNNRRSMAYVDNLAQGLILAAFAEVANGKVYWIADKRPYTMNEVYQTIENVLESNFNIKCKRKRMKLPNIASDVAFWVDKYLQSLGFYHQKIHVLSEMNKTIACDISLAEVELNYNPTVSLEEGMKRSIKSLLDEGKVI</sequence>
<evidence type="ECO:0000259" key="3">
    <source>
        <dbReference type="Pfam" id="PF01370"/>
    </source>
</evidence>
<dbReference type="Pfam" id="PF01370">
    <property type="entry name" value="Epimerase"/>
    <property type="match status" value="1"/>
</dbReference>
<dbReference type="InterPro" id="IPR001509">
    <property type="entry name" value="Epimerase_deHydtase"/>
</dbReference>
<evidence type="ECO:0000313" key="5">
    <source>
        <dbReference type="Proteomes" id="UP001210678"/>
    </source>
</evidence>
<dbReference type="RefSeq" id="WP_272132155.1">
    <property type="nucleotide sequence ID" value="NZ_JAQLOI010000001.1"/>
</dbReference>
<dbReference type="InterPro" id="IPR036291">
    <property type="entry name" value="NAD(P)-bd_dom_sf"/>
</dbReference>
<comment type="caution">
    <text evidence="4">The sequence shown here is derived from an EMBL/GenBank/DDBJ whole genome shotgun (WGS) entry which is preliminary data.</text>
</comment>
<dbReference type="PANTHER" id="PTHR43000">
    <property type="entry name" value="DTDP-D-GLUCOSE 4,6-DEHYDRATASE-RELATED"/>
    <property type="match status" value="1"/>
</dbReference>
<dbReference type="Proteomes" id="UP001210678">
    <property type="component" value="Unassembled WGS sequence"/>
</dbReference>
<proteinExistence type="inferred from homology"/>
<dbReference type="EMBL" id="JAQLOI010000001">
    <property type="protein sequence ID" value="MDB1122424.1"/>
    <property type="molecule type" value="Genomic_DNA"/>
</dbReference>
<comment type="pathway">
    <text evidence="1">Bacterial outer membrane biogenesis; LPS O-antigen biosynthesis.</text>
</comment>
<dbReference type="SUPFAM" id="SSF51735">
    <property type="entry name" value="NAD(P)-binding Rossmann-fold domains"/>
    <property type="match status" value="1"/>
</dbReference>
<gene>
    <name evidence="4" type="ORF">PGX00_01155</name>
</gene>
<comment type="similarity">
    <text evidence="2">Belongs to the NAD(P)-dependent epimerase/dehydratase family.</text>
</comment>
<reference evidence="4 5" key="1">
    <citation type="submission" date="2023-01" db="EMBL/GenBank/DDBJ databases">
        <title>Vibrio sp. KJ40-1 sp.nov, isolated from marine algae.</title>
        <authorList>
            <person name="Butt M."/>
            <person name="Kim J.M.J."/>
            <person name="Jeon C.O.C."/>
        </authorList>
    </citation>
    <scope>NUCLEOTIDE SEQUENCE [LARGE SCALE GENOMIC DNA]</scope>
    <source>
        <strain evidence="4 5">KJ40-1</strain>
    </source>
</reference>
<name>A0ABT4YLK8_9VIBR</name>
<evidence type="ECO:0000313" key="4">
    <source>
        <dbReference type="EMBL" id="MDB1122424.1"/>
    </source>
</evidence>
<evidence type="ECO:0000256" key="1">
    <source>
        <dbReference type="ARBA" id="ARBA00005125"/>
    </source>
</evidence>
<feature type="domain" description="NAD-dependent epimerase/dehydratase" evidence="3">
    <location>
        <begin position="16"/>
        <end position="162"/>
    </location>
</feature>
<protein>
    <submittedName>
        <fullName evidence="4">NAD(P)-dependent oxidoreductase</fullName>
    </submittedName>
</protein>
<accession>A0ABT4YLK8</accession>
<keyword evidence="5" id="KW-1185">Reference proteome</keyword>
<organism evidence="4 5">
    <name type="scientific">Vibrio algarum</name>
    <dbReference type="NCBI Taxonomy" id="3020714"/>
    <lineage>
        <taxon>Bacteria</taxon>
        <taxon>Pseudomonadati</taxon>
        <taxon>Pseudomonadota</taxon>
        <taxon>Gammaproteobacteria</taxon>
        <taxon>Vibrionales</taxon>
        <taxon>Vibrionaceae</taxon>
        <taxon>Vibrio</taxon>
    </lineage>
</organism>
<evidence type="ECO:0000256" key="2">
    <source>
        <dbReference type="ARBA" id="ARBA00007637"/>
    </source>
</evidence>